<protein>
    <submittedName>
        <fullName evidence="1">Uncharacterized protein</fullName>
    </submittedName>
</protein>
<name>A0A2M7H355_9BACT</name>
<dbReference type="AlphaFoldDB" id="A0A2M7H355"/>
<evidence type="ECO:0000313" key="1">
    <source>
        <dbReference type="EMBL" id="PIW36619.1"/>
    </source>
</evidence>
<comment type="caution">
    <text evidence="1">The sequence shown here is derived from an EMBL/GenBank/DDBJ whole genome shotgun (WGS) entry which is preliminary data.</text>
</comment>
<sequence length="291" mass="32629">MRRRHEPQPQRVRAVDMIGSLEPEQIKRYGELRPEAVDLMAEIYANNPSRAANFLAPLHLIDPELAVKLPATVEIINRLEGEYLQRVESSTPDNDTAVFAGRSMSDLVILSTENTIIPEYKDKAWDAIYKDIERTTSESGVKSSPTHQAKNAYEMLLIDPSKKSDIPINEDHAAAMKAALHKEGTNEQFIFAPVMWLALTEPAYRDELKKDELVLKNLRDHAETAWAKVQAEDSLNQSYRLAHYCRIIAAIALIKAESVELTASGQLVVSYGQAESYQTETAPQLPSRSSI</sequence>
<dbReference type="EMBL" id="PFGC01000045">
    <property type="protein sequence ID" value="PIW36619.1"/>
    <property type="molecule type" value="Genomic_DNA"/>
</dbReference>
<reference evidence="1 2" key="1">
    <citation type="submission" date="2017-09" db="EMBL/GenBank/DDBJ databases">
        <title>Depth-based differentiation of microbial function through sediment-hosted aquifers and enrichment of novel symbionts in the deep terrestrial subsurface.</title>
        <authorList>
            <person name="Probst A.J."/>
            <person name="Ladd B."/>
            <person name="Jarett J.K."/>
            <person name="Geller-Mcgrath D.E."/>
            <person name="Sieber C.M."/>
            <person name="Emerson J.B."/>
            <person name="Anantharaman K."/>
            <person name="Thomas B.C."/>
            <person name="Malmstrom R."/>
            <person name="Stieglmeier M."/>
            <person name="Klingl A."/>
            <person name="Woyke T."/>
            <person name="Ryan C.M."/>
            <person name="Banfield J.F."/>
        </authorList>
    </citation>
    <scope>NUCLEOTIDE SEQUENCE [LARGE SCALE GENOMIC DNA]</scope>
    <source>
        <strain evidence="1">CG15_BIG_FIL_POST_REV_8_21_14_020_45_12</strain>
    </source>
</reference>
<gene>
    <name evidence="1" type="ORF">COW24_04390</name>
</gene>
<dbReference type="Proteomes" id="UP000230292">
    <property type="component" value="Unassembled WGS sequence"/>
</dbReference>
<accession>A0A2M7H355</accession>
<evidence type="ECO:0000313" key="2">
    <source>
        <dbReference type="Proteomes" id="UP000230292"/>
    </source>
</evidence>
<organism evidence="1 2">
    <name type="scientific">Candidatus Kerfeldbacteria bacterium CG15_BIG_FIL_POST_REV_8_21_14_020_45_12</name>
    <dbReference type="NCBI Taxonomy" id="2014247"/>
    <lineage>
        <taxon>Bacteria</taxon>
        <taxon>Candidatus Kerfeldiibacteriota</taxon>
    </lineage>
</organism>
<proteinExistence type="predicted"/>